<keyword evidence="3" id="KW-0862">Zinc</keyword>
<evidence type="ECO:0000256" key="2">
    <source>
        <dbReference type="ARBA" id="ARBA00022729"/>
    </source>
</evidence>
<reference evidence="8" key="3">
    <citation type="submission" date="2025-09" db="UniProtKB">
        <authorList>
            <consortium name="Ensembl"/>
        </authorList>
    </citation>
    <scope>IDENTIFICATION</scope>
</reference>
<keyword evidence="4" id="KW-1015">Disulfide bond</keyword>
<keyword evidence="9" id="KW-1185">Reference proteome</keyword>
<name>A0A7N9CM33_MACFA</name>
<accession>A0A7N9CM33</accession>
<evidence type="ECO:0000256" key="4">
    <source>
        <dbReference type="ARBA" id="ARBA00023157"/>
    </source>
</evidence>
<dbReference type="PANTHER" id="PTHR11329:SF0">
    <property type="entry name" value="LEUKOCYTE CELL-DERIVED CHEMOTAXIN-2"/>
    <property type="match status" value="1"/>
</dbReference>
<dbReference type="Proteomes" id="UP000233100">
    <property type="component" value="Chromosome 6"/>
</dbReference>
<dbReference type="PANTHER" id="PTHR11329">
    <property type="entry name" value="LEUKOCYTE CELL-DERIVED CHEMOTAXIN 2"/>
    <property type="match status" value="1"/>
</dbReference>
<reference evidence="8 9" key="1">
    <citation type="submission" date="2013-03" db="EMBL/GenBank/DDBJ databases">
        <authorList>
            <person name="Warren W."/>
            <person name="Wilson R.K."/>
        </authorList>
    </citation>
    <scope>NUCLEOTIDE SEQUENCE</scope>
</reference>
<keyword evidence="1" id="KW-0479">Metal-binding</keyword>
<keyword evidence="2" id="KW-0732">Signal</keyword>
<reference evidence="8" key="2">
    <citation type="submission" date="2025-08" db="UniProtKB">
        <authorList>
            <consortium name="Ensembl"/>
        </authorList>
    </citation>
    <scope>IDENTIFICATION</scope>
</reference>
<dbReference type="InterPro" id="IPR016047">
    <property type="entry name" value="M23ase_b-sheet_dom"/>
</dbReference>
<gene>
    <name evidence="8" type="primary">LECT2</name>
</gene>
<evidence type="ECO:0000256" key="3">
    <source>
        <dbReference type="ARBA" id="ARBA00022833"/>
    </source>
</evidence>
<evidence type="ECO:0000313" key="8">
    <source>
        <dbReference type="Ensembl" id="ENSMFAP00000050720.1"/>
    </source>
</evidence>
<dbReference type="InterPro" id="IPR008663">
    <property type="entry name" value="LECT2"/>
</dbReference>
<evidence type="ECO:0000259" key="7">
    <source>
        <dbReference type="Pfam" id="PF01551"/>
    </source>
</evidence>
<dbReference type="GO" id="GO:0046872">
    <property type="term" value="F:metal ion binding"/>
    <property type="evidence" value="ECO:0007669"/>
    <property type="project" value="UniProtKB-KW"/>
</dbReference>
<sequence>CSNITRQNSVAWEKTNFTSESGYKILERRPSHKYIKFGENYSENRIVRIHCVTDKANGDRECLRPGALLSCFSFLALAGPWANICAGKSSNEIRTCDRHGCGQYSAQRSQRPHQGVDILCSAGSTVYAPFTGMIVGQEKPYQNKNAINNGVRISGRGFCVKMFYIKPIKYKGPVKKGEKLGTLLPLQKVYPGIQSHVHIENCDLSDPTAYL</sequence>
<dbReference type="GeneTree" id="ENSGT00390000015484"/>
<proteinExistence type="inferred from homology"/>
<dbReference type="GO" id="GO:0042802">
    <property type="term" value="F:identical protein binding"/>
    <property type="evidence" value="ECO:0007669"/>
    <property type="project" value="Ensembl"/>
</dbReference>
<evidence type="ECO:0000256" key="1">
    <source>
        <dbReference type="ARBA" id="ARBA00022723"/>
    </source>
</evidence>
<evidence type="ECO:0000256" key="5">
    <source>
        <dbReference type="ARBA" id="ARBA00024361"/>
    </source>
</evidence>
<dbReference type="Pfam" id="PF01551">
    <property type="entry name" value="Peptidase_M23"/>
    <property type="match status" value="1"/>
</dbReference>
<dbReference type="Bgee" id="ENSMFAG00000032677">
    <property type="expression patterns" value="Expressed in liver"/>
</dbReference>
<evidence type="ECO:0000256" key="6">
    <source>
        <dbReference type="ARBA" id="ARBA00068041"/>
    </source>
</evidence>
<dbReference type="InterPro" id="IPR011055">
    <property type="entry name" value="Dup_hybrid_motif"/>
</dbReference>
<dbReference type="Ensembl" id="ENSMFAT00000096006.1">
    <property type="protein sequence ID" value="ENSMFAP00000050720.1"/>
    <property type="gene ID" value="ENSMFAG00000032677.2"/>
</dbReference>
<dbReference type="AlphaFoldDB" id="A0A7N9CM33"/>
<comment type="similarity">
    <text evidence="5">Belongs to the LECT2/MIM-1 family.</text>
</comment>
<feature type="domain" description="M23ase beta-sheet core" evidence="7">
    <location>
        <begin position="112"/>
        <end position="200"/>
    </location>
</feature>
<evidence type="ECO:0000313" key="9">
    <source>
        <dbReference type="Proteomes" id="UP000233100"/>
    </source>
</evidence>
<organism evidence="8 9">
    <name type="scientific">Macaca fascicularis</name>
    <name type="common">Crab-eating macaque</name>
    <name type="synonym">Cynomolgus monkey</name>
    <dbReference type="NCBI Taxonomy" id="9541"/>
    <lineage>
        <taxon>Eukaryota</taxon>
        <taxon>Metazoa</taxon>
        <taxon>Chordata</taxon>
        <taxon>Craniata</taxon>
        <taxon>Vertebrata</taxon>
        <taxon>Euteleostomi</taxon>
        <taxon>Mammalia</taxon>
        <taxon>Eutheria</taxon>
        <taxon>Euarchontoglires</taxon>
        <taxon>Primates</taxon>
        <taxon>Haplorrhini</taxon>
        <taxon>Catarrhini</taxon>
        <taxon>Cercopithecidae</taxon>
        <taxon>Cercopithecinae</taxon>
        <taxon>Macaca</taxon>
    </lineage>
</organism>
<protein>
    <recommendedName>
        <fullName evidence="6">Leukocyte cell-derived chemotaxin-2</fullName>
    </recommendedName>
</protein>
<dbReference type="FunFam" id="2.70.70.10:FF:000011">
    <property type="entry name" value="Leukocyte cell-derived chemotaxin-2"/>
    <property type="match status" value="1"/>
</dbReference>
<dbReference type="Gene3D" id="2.70.70.10">
    <property type="entry name" value="Glucose Permease (Domain IIA)"/>
    <property type="match status" value="1"/>
</dbReference>